<sequence>PSLQYFNEWLKLLFGVSVGKDLKGIYPSCANFTTELLSLGKYVQEGRRF</sequence>
<gene>
    <name evidence="1" type="ORF">I9026_12605</name>
</gene>
<comment type="caution">
    <text evidence="1">The sequence shown here is derived from an EMBL/GenBank/DDBJ whole genome shotgun (WGS) entry which is preliminary data.</text>
</comment>
<dbReference type="EMBL" id="JAEDAQ010000095">
    <property type="protein sequence ID" value="MBH9582186.1"/>
    <property type="molecule type" value="Genomic_DNA"/>
</dbReference>
<accession>A0ABS0QT47</accession>
<dbReference type="Gene3D" id="3.40.50.10490">
    <property type="entry name" value="Glucose-6-phosphate isomerase like protein, domain 1"/>
    <property type="match status" value="1"/>
</dbReference>
<keyword evidence="1" id="KW-0413">Isomerase</keyword>
<dbReference type="Proteomes" id="UP000597038">
    <property type="component" value="Unassembled WGS sequence"/>
</dbReference>
<feature type="non-terminal residue" evidence="1">
    <location>
        <position position="1"/>
    </location>
</feature>
<reference evidence="1 2" key="1">
    <citation type="submission" date="2020-12" db="EMBL/GenBank/DDBJ databases">
        <title>Genomic analysis of Staphylococcus felis from a cat with skin infection.</title>
        <authorList>
            <person name="Aslantas O."/>
            <person name="Keskin O."/>
            <person name="Buyukaltay K."/>
            <person name="Gullu Yucetepe A."/>
        </authorList>
    </citation>
    <scope>NUCLEOTIDE SEQUENCE [LARGE SCALE GENOMIC DNA]</scope>
    <source>
        <strain evidence="1 2">HARRANVET</strain>
    </source>
</reference>
<keyword evidence="2" id="KW-1185">Reference proteome</keyword>
<dbReference type="SUPFAM" id="SSF53697">
    <property type="entry name" value="SIS domain"/>
    <property type="match status" value="1"/>
</dbReference>
<dbReference type="GO" id="GO:0016853">
    <property type="term" value="F:isomerase activity"/>
    <property type="evidence" value="ECO:0007669"/>
    <property type="project" value="UniProtKB-KW"/>
</dbReference>
<organism evidence="1 2">
    <name type="scientific">Staphylococcus felis</name>
    <dbReference type="NCBI Taxonomy" id="46127"/>
    <lineage>
        <taxon>Bacteria</taxon>
        <taxon>Bacillati</taxon>
        <taxon>Bacillota</taxon>
        <taxon>Bacilli</taxon>
        <taxon>Bacillales</taxon>
        <taxon>Staphylococcaceae</taxon>
        <taxon>Staphylococcus</taxon>
    </lineage>
</organism>
<name>A0ABS0QT47_9STAP</name>
<evidence type="ECO:0000313" key="1">
    <source>
        <dbReference type="EMBL" id="MBH9582186.1"/>
    </source>
</evidence>
<protein>
    <submittedName>
        <fullName evidence="1">Glucose-6-phosphate isomerase</fullName>
    </submittedName>
</protein>
<evidence type="ECO:0000313" key="2">
    <source>
        <dbReference type="Proteomes" id="UP000597038"/>
    </source>
</evidence>
<dbReference type="InterPro" id="IPR046348">
    <property type="entry name" value="SIS_dom_sf"/>
</dbReference>
<proteinExistence type="predicted"/>